<sequence>MAKRKLGKEIQRNGRKHGDQGITIPVASDLLKVEGIPTRDAEVSYYSREFPIESFSVSESASSSWAESERDSVSPETALLYKQYQTEIMPWVGKINEVGGRVPDVAGNESDVTESIREKAQALGYGEVGFTRFDRRYIYTNRRDQVRTDLPNAICLALEQDYVRTQDIPGLDAEKAQGDAYLMQAKLSIELADFLFDLGYQSQISGPAWHFGPLIPMFVQSGLGQLGVNGQLLSPHFGSRARLQIVITDAPLRHDTPVDYGIYKLCETCQICFMRCPGKAIQAQRVWFRGVEKHKLIARRCRPIMTRFSGCGICIKVCPVQKYGMTSVMEHYLETGEILGKGSDNLEGYQLPEKGYFPPGKVPSFNRDFFDMPTGKESENALNELKKTLDSGDLLSDIEKERAWKTFQDRIVIQNERGGRIIDMGMDIDL</sequence>
<dbReference type="PROSITE" id="PS00198">
    <property type="entry name" value="4FE4S_FER_1"/>
    <property type="match status" value="1"/>
</dbReference>
<dbReference type="EMBL" id="UINC01014994">
    <property type="protein sequence ID" value="SVA63499.1"/>
    <property type="molecule type" value="Genomic_DNA"/>
</dbReference>
<dbReference type="PANTHER" id="PTHR42827:SF1">
    <property type="entry name" value="IRON-SULFUR CLUSTER-BINDING PROTEIN"/>
    <property type="match status" value="1"/>
</dbReference>
<dbReference type="InterPro" id="IPR017900">
    <property type="entry name" value="4Fe4S_Fe_S_CS"/>
</dbReference>
<feature type="region of interest" description="Disordered" evidence="1">
    <location>
        <begin position="1"/>
        <end position="21"/>
    </location>
</feature>
<gene>
    <name evidence="2" type="ORF">METZ01_LOCUS116353</name>
</gene>
<organism evidence="2">
    <name type="scientific">marine metagenome</name>
    <dbReference type="NCBI Taxonomy" id="408172"/>
    <lineage>
        <taxon>unclassified sequences</taxon>
        <taxon>metagenomes</taxon>
        <taxon>ecological metagenomes</taxon>
    </lineage>
</organism>
<feature type="compositionally biased region" description="Basic and acidic residues" evidence="1">
    <location>
        <begin position="7"/>
        <end position="19"/>
    </location>
</feature>
<name>A0A381XFL1_9ZZZZ</name>
<dbReference type="AlphaFoldDB" id="A0A381XFL1"/>
<evidence type="ECO:0000313" key="2">
    <source>
        <dbReference type="EMBL" id="SVA63499.1"/>
    </source>
</evidence>
<dbReference type="PANTHER" id="PTHR42827">
    <property type="entry name" value="IRON-SULFUR CLUSTER-BINDING PROTEIN-RELATED"/>
    <property type="match status" value="1"/>
</dbReference>
<dbReference type="Gene3D" id="3.30.70.20">
    <property type="match status" value="1"/>
</dbReference>
<proteinExistence type="predicted"/>
<dbReference type="SUPFAM" id="SSF54862">
    <property type="entry name" value="4Fe-4S ferredoxins"/>
    <property type="match status" value="1"/>
</dbReference>
<protein>
    <submittedName>
        <fullName evidence="2">Uncharacterized protein</fullName>
    </submittedName>
</protein>
<evidence type="ECO:0000256" key="1">
    <source>
        <dbReference type="SAM" id="MobiDB-lite"/>
    </source>
</evidence>
<reference evidence="2" key="1">
    <citation type="submission" date="2018-05" db="EMBL/GenBank/DDBJ databases">
        <authorList>
            <person name="Lanie J.A."/>
            <person name="Ng W.-L."/>
            <person name="Kazmierczak K.M."/>
            <person name="Andrzejewski T.M."/>
            <person name="Davidsen T.M."/>
            <person name="Wayne K.J."/>
            <person name="Tettelin H."/>
            <person name="Glass J.I."/>
            <person name="Rusch D."/>
            <person name="Podicherti R."/>
            <person name="Tsui H.-C.T."/>
            <person name="Winkler M.E."/>
        </authorList>
    </citation>
    <scope>NUCLEOTIDE SEQUENCE</scope>
</reference>
<accession>A0A381XFL1</accession>